<evidence type="ECO:0000313" key="2">
    <source>
        <dbReference type="EMBL" id="VAW72597.1"/>
    </source>
</evidence>
<dbReference type="InterPro" id="IPR053930">
    <property type="entry name" value="RapZ-like_N"/>
</dbReference>
<dbReference type="Pfam" id="PF03668">
    <property type="entry name" value="RapZ-like_N"/>
    <property type="match status" value="1"/>
</dbReference>
<feature type="domain" description="RapZ-like N-terminal" evidence="1">
    <location>
        <begin position="1"/>
        <end position="30"/>
    </location>
</feature>
<dbReference type="InterPro" id="IPR027417">
    <property type="entry name" value="P-loop_NTPase"/>
</dbReference>
<dbReference type="SUPFAM" id="SSF52540">
    <property type="entry name" value="P-loop containing nucleoside triphosphate hydrolases"/>
    <property type="match status" value="1"/>
</dbReference>
<sequence length="30" mass="3161">MKLIIVSGLSGSGKSVALNTLEDLGYYCID</sequence>
<name>A0A3B0YAL2_9ZZZZ</name>
<proteinExistence type="predicted"/>
<gene>
    <name evidence="2" type="ORF">MNBD_GAMMA13-2169</name>
</gene>
<feature type="non-terminal residue" evidence="2">
    <location>
        <position position="30"/>
    </location>
</feature>
<protein>
    <submittedName>
        <fullName evidence="2">RNase adapter protein RapZ</fullName>
    </submittedName>
</protein>
<dbReference type="AlphaFoldDB" id="A0A3B0YAL2"/>
<dbReference type="EMBL" id="UOFK01000018">
    <property type="protein sequence ID" value="VAW72597.1"/>
    <property type="molecule type" value="Genomic_DNA"/>
</dbReference>
<evidence type="ECO:0000259" key="1">
    <source>
        <dbReference type="Pfam" id="PF03668"/>
    </source>
</evidence>
<accession>A0A3B0YAL2</accession>
<reference evidence="2" key="1">
    <citation type="submission" date="2018-06" db="EMBL/GenBank/DDBJ databases">
        <authorList>
            <person name="Zhirakovskaya E."/>
        </authorList>
    </citation>
    <scope>NUCLEOTIDE SEQUENCE</scope>
</reference>
<organism evidence="2">
    <name type="scientific">hydrothermal vent metagenome</name>
    <dbReference type="NCBI Taxonomy" id="652676"/>
    <lineage>
        <taxon>unclassified sequences</taxon>
        <taxon>metagenomes</taxon>
        <taxon>ecological metagenomes</taxon>
    </lineage>
</organism>